<dbReference type="GO" id="GO:0005886">
    <property type="term" value="C:plasma membrane"/>
    <property type="evidence" value="ECO:0007669"/>
    <property type="project" value="UniProtKB-SubCell"/>
</dbReference>
<evidence type="ECO:0000256" key="7">
    <source>
        <dbReference type="RuleBase" id="RU363032"/>
    </source>
</evidence>
<dbReference type="PROSITE" id="PS50928">
    <property type="entry name" value="ABC_TM1"/>
    <property type="match status" value="1"/>
</dbReference>
<organism evidence="9 10">
    <name type="scientific">Granulimonas faecalis</name>
    <dbReference type="NCBI Taxonomy" id="2894155"/>
    <lineage>
        <taxon>Bacteria</taxon>
        <taxon>Bacillati</taxon>
        <taxon>Actinomycetota</taxon>
        <taxon>Coriobacteriia</taxon>
        <taxon>Coriobacteriales</taxon>
        <taxon>Kribbibacteriaceae</taxon>
        <taxon>Granulimonas</taxon>
    </lineage>
</organism>
<dbReference type="GO" id="GO:0055085">
    <property type="term" value="P:transmembrane transport"/>
    <property type="evidence" value="ECO:0007669"/>
    <property type="project" value="InterPro"/>
</dbReference>
<sequence length="322" mass="33792">MSKKSRATDGAAPVLARLAGALVVVFLVTLVAFLLSYLSPTDAAVRSFAEAGVSPTESQLAEKRAELGLDRPFAEQYAGWVAGVFRGDLGTSLRSGEPVAEVLLDALPYTLALALSSIVLTLLVSVPLALACAYWQGGPLDRAVQAATYLFCSMPSFFVALLLLYVFSVRLRTLDVLSTRDLAGILLPTVATALPLSAWLTRQLRTVAIGQLSSAYVDGLRARGVPEPCIVLVHVLKNSLVPLLTLAGTAFGMLLGGSAIVEGIFGWPGLGFESIKAVGHRDYPFIGAYALVAAVVYLLVNAAVDGACRLIDPSVEGEAGDD</sequence>
<dbReference type="PANTHER" id="PTHR43163:SF6">
    <property type="entry name" value="DIPEPTIDE TRANSPORT SYSTEM PERMEASE PROTEIN DPPB-RELATED"/>
    <property type="match status" value="1"/>
</dbReference>
<evidence type="ECO:0000313" key="10">
    <source>
        <dbReference type="Proteomes" id="UP001055025"/>
    </source>
</evidence>
<feature type="transmembrane region" description="Helical" evidence="7">
    <location>
        <begin position="147"/>
        <end position="167"/>
    </location>
</feature>
<keyword evidence="6 7" id="KW-0472">Membrane</keyword>
<dbReference type="InterPro" id="IPR035906">
    <property type="entry name" value="MetI-like_sf"/>
</dbReference>
<evidence type="ECO:0000256" key="5">
    <source>
        <dbReference type="ARBA" id="ARBA00022989"/>
    </source>
</evidence>
<dbReference type="Gene3D" id="1.10.3720.10">
    <property type="entry name" value="MetI-like"/>
    <property type="match status" value="1"/>
</dbReference>
<evidence type="ECO:0000313" key="9">
    <source>
        <dbReference type="EMBL" id="GJM54736.1"/>
    </source>
</evidence>
<comment type="caution">
    <text evidence="9">The sequence shown here is derived from an EMBL/GenBank/DDBJ whole genome shotgun (WGS) entry which is preliminary data.</text>
</comment>
<proteinExistence type="inferred from homology"/>
<feature type="domain" description="ABC transmembrane type-1" evidence="8">
    <location>
        <begin position="107"/>
        <end position="304"/>
    </location>
</feature>
<feature type="transmembrane region" description="Helical" evidence="7">
    <location>
        <begin position="12"/>
        <end position="38"/>
    </location>
</feature>
<evidence type="ECO:0000256" key="1">
    <source>
        <dbReference type="ARBA" id="ARBA00004651"/>
    </source>
</evidence>
<keyword evidence="5 7" id="KW-1133">Transmembrane helix</keyword>
<comment type="similarity">
    <text evidence="7">Belongs to the binding-protein-dependent transport system permease family.</text>
</comment>
<dbReference type="AlphaFoldDB" id="A0AAV5B1P7"/>
<keyword evidence="4 7" id="KW-0812">Transmembrane</keyword>
<reference evidence="9" key="1">
    <citation type="journal article" date="2022" name="Int. J. Syst. Evol. Microbiol.">
        <title>Granulimonas faecalis gen. nov., sp. nov., and Leptogranulimonas caecicola gen. nov., sp. nov., novel lactate-producing Atopobiaceae bacteria isolated from mouse intestines, and an emended description of the family Atopobiaceae.</title>
        <authorList>
            <person name="Morinaga K."/>
            <person name="Kusada H."/>
            <person name="Sakamoto S."/>
            <person name="Murakami T."/>
            <person name="Toyoda A."/>
            <person name="Mori H."/>
            <person name="Meng X.Y."/>
            <person name="Takashino M."/>
            <person name="Murotomi K."/>
            <person name="Tamaki H."/>
        </authorList>
    </citation>
    <scope>NUCLEOTIDE SEQUENCE</scope>
    <source>
        <strain evidence="9">OPF53</strain>
    </source>
</reference>
<gene>
    <name evidence="9" type="ORF">ATOP_03910</name>
</gene>
<evidence type="ECO:0000259" key="8">
    <source>
        <dbReference type="PROSITE" id="PS50928"/>
    </source>
</evidence>
<evidence type="ECO:0000256" key="3">
    <source>
        <dbReference type="ARBA" id="ARBA00022475"/>
    </source>
</evidence>
<feature type="transmembrane region" description="Helical" evidence="7">
    <location>
        <begin position="111"/>
        <end position="135"/>
    </location>
</feature>
<keyword evidence="2 7" id="KW-0813">Transport</keyword>
<accession>A0AAV5B1P7</accession>
<keyword evidence="10" id="KW-1185">Reference proteome</keyword>
<evidence type="ECO:0000256" key="6">
    <source>
        <dbReference type="ARBA" id="ARBA00023136"/>
    </source>
</evidence>
<evidence type="ECO:0000256" key="2">
    <source>
        <dbReference type="ARBA" id="ARBA00022448"/>
    </source>
</evidence>
<dbReference type="EMBL" id="BQKC01000001">
    <property type="protein sequence ID" value="GJM54736.1"/>
    <property type="molecule type" value="Genomic_DNA"/>
</dbReference>
<feature type="transmembrane region" description="Helical" evidence="7">
    <location>
        <begin position="285"/>
        <end position="304"/>
    </location>
</feature>
<dbReference type="Proteomes" id="UP001055025">
    <property type="component" value="Unassembled WGS sequence"/>
</dbReference>
<dbReference type="SUPFAM" id="SSF161098">
    <property type="entry name" value="MetI-like"/>
    <property type="match status" value="1"/>
</dbReference>
<keyword evidence="3" id="KW-1003">Cell membrane</keyword>
<dbReference type="InterPro" id="IPR000515">
    <property type="entry name" value="MetI-like"/>
</dbReference>
<dbReference type="RefSeq" id="WP_265590558.1">
    <property type="nucleotide sequence ID" value="NZ_BQKC01000001.1"/>
</dbReference>
<name>A0AAV5B1P7_9ACTN</name>
<evidence type="ECO:0000256" key="4">
    <source>
        <dbReference type="ARBA" id="ARBA00022692"/>
    </source>
</evidence>
<comment type="subcellular location">
    <subcellularLocation>
        <location evidence="1 7">Cell membrane</location>
        <topology evidence="1 7">Multi-pass membrane protein</topology>
    </subcellularLocation>
</comment>
<dbReference type="Pfam" id="PF19300">
    <property type="entry name" value="BPD_transp_1_N"/>
    <property type="match status" value="1"/>
</dbReference>
<dbReference type="InterPro" id="IPR045621">
    <property type="entry name" value="BPD_transp_1_N"/>
</dbReference>
<feature type="transmembrane region" description="Helical" evidence="7">
    <location>
        <begin position="240"/>
        <end position="265"/>
    </location>
</feature>
<dbReference type="PANTHER" id="PTHR43163">
    <property type="entry name" value="DIPEPTIDE TRANSPORT SYSTEM PERMEASE PROTEIN DPPB-RELATED"/>
    <property type="match status" value="1"/>
</dbReference>
<dbReference type="Pfam" id="PF00528">
    <property type="entry name" value="BPD_transp_1"/>
    <property type="match status" value="1"/>
</dbReference>
<dbReference type="CDD" id="cd06261">
    <property type="entry name" value="TM_PBP2"/>
    <property type="match status" value="1"/>
</dbReference>
<feature type="transmembrane region" description="Helical" evidence="7">
    <location>
        <begin position="182"/>
        <end position="201"/>
    </location>
</feature>
<protein>
    <submittedName>
        <fullName evidence="9">Peptide ABC transporter permease</fullName>
    </submittedName>
</protein>